<evidence type="ECO:0000256" key="1">
    <source>
        <dbReference type="SAM" id="Phobius"/>
    </source>
</evidence>
<accession>A0A7D5XFM3</accession>
<dbReference type="InterPro" id="IPR045865">
    <property type="entry name" value="ACT-like_dom_sf"/>
</dbReference>
<keyword evidence="1" id="KW-0472">Membrane</keyword>
<sequence>MLKHALANVVVKGNPKSHRVLVNVLGSLGKAGISIYGIMLEKDKLKFYVKETEYERALKILDKVAKGDVEFYVTRGIGMITISGGERGHPIDIDVLLAPVRDRVKVFDLIRSDNSVQLFLDLKHRGFVFHQLVKKVTEGFRVTKA</sequence>
<keyword evidence="1" id="KW-1133">Transmembrane helix</keyword>
<proteinExistence type="predicted"/>
<dbReference type="Proteomes" id="UP000510821">
    <property type="component" value="Chromosome"/>
</dbReference>
<name>A0A7D5XFM3_FERL1</name>
<reference evidence="3" key="1">
    <citation type="submission" date="2020-07" db="EMBL/GenBank/DDBJ databases">
        <title>Metabolic diversity and evolutionary history of the archaeal phylum ###Micrarchaeota### uncovered from a freshwater lake metagenome.</title>
        <authorList>
            <person name="Kadnikov V.V."/>
            <person name="Savvichev A.S."/>
            <person name="Mardanov A.V."/>
            <person name="Beletsky A.V."/>
            <person name="Chupakov A.V."/>
            <person name="Kokryatskaya N.M."/>
            <person name="Pimenov N.V."/>
            <person name="Ravin N.V."/>
        </authorList>
    </citation>
    <scope>NUCLEOTIDE SEQUENCE [LARGE SCALE GENOMIC DNA]</scope>
</reference>
<dbReference type="AlphaFoldDB" id="A0A7D5XFM3"/>
<feature type="transmembrane region" description="Helical" evidence="1">
    <location>
        <begin position="20"/>
        <end position="40"/>
    </location>
</feature>
<dbReference type="Gene3D" id="3.30.2130.10">
    <property type="entry name" value="VC0802-like"/>
    <property type="match status" value="1"/>
</dbReference>
<dbReference type="EMBL" id="CP058998">
    <property type="protein sequence ID" value="QLJ53273.1"/>
    <property type="molecule type" value="Genomic_DNA"/>
</dbReference>
<evidence type="ECO:0000313" key="2">
    <source>
        <dbReference type="EMBL" id="QLJ53273.1"/>
    </source>
</evidence>
<gene>
    <name evidence="2" type="ORF">Sv326_1098</name>
</gene>
<dbReference type="KEGG" id="flt:Sv326_1098"/>
<dbReference type="SUPFAM" id="SSF55021">
    <property type="entry name" value="ACT-like"/>
    <property type="match status" value="1"/>
</dbReference>
<organism evidence="2 3">
    <name type="scientific">Fermentimicrarchaeum limneticum</name>
    <dbReference type="NCBI Taxonomy" id="2795018"/>
    <lineage>
        <taxon>Archaea</taxon>
        <taxon>Candidatus Micrarchaeota</taxon>
        <taxon>Candidatus Fermentimicrarchaeales</taxon>
        <taxon>Candidatus Fermentimicrarchaeaceae</taxon>
        <taxon>Candidatus Fermentimicrarchaeum</taxon>
    </lineage>
</organism>
<keyword evidence="1" id="KW-0812">Transmembrane</keyword>
<protein>
    <recommendedName>
        <fullName evidence="4">ACT domain-containing protein</fullName>
    </recommendedName>
</protein>
<evidence type="ECO:0000313" key="3">
    <source>
        <dbReference type="Proteomes" id="UP000510821"/>
    </source>
</evidence>
<evidence type="ECO:0008006" key="4">
    <source>
        <dbReference type="Google" id="ProtNLM"/>
    </source>
</evidence>